<reference evidence="2" key="2">
    <citation type="submission" date="2020-09" db="EMBL/GenBank/DDBJ databases">
        <authorList>
            <person name="Sun Q."/>
            <person name="Zhou Y."/>
        </authorList>
    </citation>
    <scope>NUCLEOTIDE SEQUENCE</scope>
    <source>
        <strain evidence="2">CGMCC 1.15330</strain>
    </source>
</reference>
<dbReference type="Proteomes" id="UP000623067">
    <property type="component" value="Unassembled WGS sequence"/>
</dbReference>
<feature type="compositionally biased region" description="Basic and acidic residues" evidence="1">
    <location>
        <begin position="1"/>
        <end position="55"/>
    </location>
</feature>
<comment type="caution">
    <text evidence="2">The sequence shown here is derived from an EMBL/GenBank/DDBJ whole genome shotgun (WGS) entry which is preliminary data.</text>
</comment>
<name>A0A916WQ11_9SPHN</name>
<evidence type="ECO:0000313" key="2">
    <source>
        <dbReference type="EMBL" id="GGB21779.1"/>
    </source>
</evidence>
<gene>
    <name evidence="2" type="ORF">GCM10011380_09200</name>
</gene>
<keyword evidence="3" id="KW-1185">Reference proteome</keyword>
<accession>A0A916WQ11</accession>
<reference evidence="2" key="1">
    <citation type="journal article" date="2014" name="Int. J. Syst. Evol. Microbiol.">
        <title>Complete genome sequence of Corynebacterium casei LMG S-19264T (=DSM 44701T), isolated from a smear-ripened cheese.</title>
        <authorList>
            <consortium name="US DOE Joint Genome Institute (JGI-PGF)"/>
            <person name="Walter F."/>
            <person name="Albersmeier A."/>
            <person name="Kalinowski J."/>
            <person name="Ruckert C."/>
        </authorList>
    </citation>
    <scope>NUCLEOTIDE SEQUENCE</scope>
    <source>
        <strain evidence="2">CGMCC 1.15330</strain>
    </source>
</reference>
<evidence type="ECO:0008006" key="4">
    <source>
        <dbReference type="Google" id="ProtNLM"/>
    </source>
</evidence>
<dbReference type="EMBL" id="BMIH01000001">
    <property type="protein sequence ID" value="GGB21779.1"/>
    <property type="molecule type" value="Genomic_DNA"/>
</dbReference>
<organism evidence="2 3">
    <name type="scientific">Sphingomonas metalli</name>
    <dbReference type="NCBI Taxonomy" id="1779358"/>
    <lineage>
        <taxon>Bacteria</taxon>
        <taxon>Pseudomonadati</taxon>
        <taxon>Pseudomonadota</taxon>
        <taxon>Alphaproteobacteria</taxon>
        <taxon>Sphingomonadales</taxon>
        <taxon>Sphingomonadaceae</taxon>
        <taxon>Sphingomonas</taxon>
    </lineage>
</organism>
<protein>
    <recommendedName>
        <fullName evidence="4">CsbD family protein</fullName>
    </recommendedName>
</protein>
<evidence type="ECO:0000256" key="1">
    <source>
        <dbReference type="SAM" id="MobiDB-lite"/>
    </source>
</evidence>
<feature type="region of interest" description="Disordered" evidence="1">
    <location>
        <begin position="1"/>
        <end position="66"/>
    </location>
</feature>
<evidence type="ECO:0000313" key="3">
    <source>
        <dbReference type="Proteomes" id="UP000623067"/>
    </source>
</evidence>
<sequence length="66" mass="7031">MNDAPESRPGQDEPGNDRDEDDLRRAKGAARETIGKLIGDDAAVREGRKQQKDAGGRPAGAGTEQE</sequence>
<dbReference type="AlphaFoldDB" id="A0A916WQ11"/>
<proteinExistence type="predicted"/>
<dbReference type="RefSeq" id="WP_188657509.1">
    <property type="nucleotide sequence ID" value="NZ_BMIH01000001.1"/>
</dbReference>